<keyword evidence="5" id="KW-0472">Membrane</keyword>
<dbReference type="SUPFAM" id="SSF51905">
    <property type="entry name" value="FAD/NAD(P)-binding domain"/>
    <property type="match status" value="1"/>
</dbReference>
<dbReference type="Gene3D" id="3.50.50.60">
    <property type="entry name" value="FAD/NAD(P)-binding domain"/>
    <property type="match status" value="1"/>
</dbReference>
<keyword evidence="5" id="KW-1133">Transmembrane helix</keyword>
<dbReference type="OrthoDB" id="10029326at2759"/>
<dbReference type="InterPro" id="IPR002938">
    <property type="entry name" value="FAD-bd"/>
</dbReference>
<evidence type="ECO:0000256" key="4">
    <source>
        <dbReference type="ARBA" id="ARBA00023002"/>
    </source>
</evidence>
<reference evidence="7 8" key="1">
    <citation type="journal article" date="2018" name="Front. Microbiol.">
        <title>Genome-Wide Analysis of Corynespora cassiicola Leaf Fall Disease Putative Effectors.</title>
        <authorList>
            <person name="Lopez D."/>
            <person name="Ribeiro S."/>
            <person name="Label P."/>
            <person name="Fumanal B."/>
            <person name="Venisse J.S."/>
            <person name="Kohler A."/>
            <person name="de Oliveira R.R."/>
            <person name="Labutti K."/>
            <person name="Lipzen A."/>
            <person name="Lail K."/>
            <person name="Bauer D."/>
            <person name="Ohm R.A."/>
            <person name="Barry K.W."/>
            <person name="Spatafora J."/>
            <person name="Grigoriev I.V."/>
            <person name="Martin F.M."/>
            <person name="Pujade-Renaud V."/>
        </authorList>
    </citation>
    <scope>NUCLEOTIDE SEQUENCE [LARGE SCALE GENOMIC DNA]</scope>
    <source>
        <strain evidence="7 8">Philippines</strain>
    </source>
</reference>
<gene>
    <name evidence="7" type="ORF">BS50DRAFT_546269</name>
</gene>
<feature type="transmembrane region" description="Helical" evidence="5">
    <location>
        <begin position="665"/>
        <end position="686"/>
    </location>
</feature>
<feature type="transmembrane region" description="Helical" evidence="5">
    <location>
        <begin position="585"/>
        <end position="608"/>
    </location>
</feature>
<sequence length="789" mass="87535">MPAPYNTTVLISGGSIAALTLANALSHLRIPYIVLEKAAEFAPQLGASIAISPNGFRILDQLGCYDATNALGADKTFKSLVIWDEEGRLVMKLDNAAKETTERLGYSSFFIDRRLVIKLLFDNIADKSGLLTNKTVSQVDQMEDGRVRVTTKEGSVFTADILVGGDGFHSAVRFEMWNMADRLSPGYFPHGERDSMVTPYYCIFGMSKPNKKFLAECTHNVMNHHHNYLLANAPDGRVYWALHMKMPASTYGYANVPRFSDKDRDAAATNHLDDHLGNGLTFRELYETRTMATLQALPHAVFEKWFYSRIVTIGDAAHKYNPLSGMGGNSAMEDAAVLANQLSKLIDPKTKTLDTSLSSLTSAFESYQAQRKPRAEAINKFSVWQQGIQAMEGPKNRFIAKQVIPRMPPAQVLEIVMSLVKPAPRLNFMPIPDRPHYDSFYDERAAIPLSAQLNGKVRGFAYAADYMGAKLTMRVFSENLGSEVVTLNKTIIAFEHVSGWVDVDHTVHTAYTLAWLAPILLIWLVEGYRMGNQGSLIAWYVIFIFTKCFLSLSVTIPLYCIASIWSTTSDSQLNRFSRQLPESVARILIQALCLGYILPVLLILTPGLPNRSDLISSMRFLALATNLFVTALARLTQKEGGAPREEKSKNIQTDIGKDAKHVFQAYQVIFFFSFLAHLLFMAYAFASTNPSISLVRLILPGQQGSFEHATEAWFASLKLDLILSVAAMVAFGLYNVFDLRSRGLTTNKESGLAAFVFLGVQCVMGSGAGLMGLWWWRETKIGTTGSAKV</sequence>
<feature type="transmembrane region" description="Helical" evidence="5">
    <location>
        <begin position="719"/>
        <end position="737"/>
    </location>
</feature>
<dbReference type="AlphaFoldDB" id="A0A2T2P0U5"/>
<dbReference type="EMBL" id="KZ678131">
    <property type="protein sequence ID" value="PSN71136.1"/>
    <property type="molecule type" value="Genomic_DNA"/>
</dbReference>
<dbReference type="PANTHER" id="PTHR47356:SF2">
    <property type="entry name" value="FAD-BINDING DOMAIN-CONTAINING PROTEIN-RELATED"/>
    <property type="match status" value="1"/>
</dbReference>
<dbReference type="Pfam" id="PF01494">
    <property type="entry name" value="FAD_binding_3"/>
    <property type="match status" value="2"/>
</dbReference>
<keyword evidence="8" id="KW-1185">Reference proteome</keyword>
<keyword evidence="3" id="KW-0274">FAD</keyword>
<feature type="transmembrane region" description="Helical" evidence="5">
    <location>
        <begin position="752"/>
        <end position="776"/>
    </location>
</feature>
<evidence type="ECO:0000256" key="1">
    <source>
        <dbReference type="ARBA" id="ARBA00007992"/>
    </source>
</evidence>
<evidence type="ECO:0000313" key="8">
    <source>
        <dbReference type="Proteomes" id="UP000240883"/>
    </source>
</evidence>
<evidence type="ECO:0000256" key="2">
    <source>
        <dbReference type="ARBA" id="ARBA00022630"/>
    </source>
</evidence>
<dbReference type="GO" id="GO:0071949">
    <property type="term" value="F:FAD binding"/>
    <property type="evidence" value="ECO:0007669"/>
    <property type="project" value="InterPro"/>
</dbReference>
<proteinExistence type="inferred from homology"/>
<comment type="similarity">
    <text evidence="1">Belongs to the paxM FAD-dependent monooxygenase family.</text>
</comment>
<keyword evidence="2" id="KW-0285">Flavoprotein</keyword>
<keyword evidence="5" id="KW-0812">Transmembrane</keyword>
<dbReference type="GO" id="GO:0004497">
    <property type="term" value="F:monooxygenase activity"/>
    <property type="evidence" value="ECO:0007669"/>
    <property type="project" value="InterPro"/>
</dbReference>
<dbReference type="InterPro" id="IPR036188">
    <property type="entry name" value="FAD/NAD-bd_sf"/>
</dbReference>
<evidence type="ECO:0000256" key="5">
    <source>
        <dbReference type="SAM" id="Phobius"/>
    </source>
</evidence>
<dbReference type="InterPro" id="IPR050562">
    <property type="entry name" value="FAD_mOase_fung"/>
</dbReference>
<feature type="domain" description="FAD-binding" evidence="6">
    <location>
        <begin position="262"/>
        <end position="380"/>
    </location>
</feature>
<feature type="transmembrane region" description="Helical" evidence="5">
    <location>
        <begin position="537"/>
        <end position="565"/>
    </location>
</feature>
<accession>A0A2T2P0U5</accession>
<dbReference type="STRING" id="1448308.A0A2T2P0U5"/>
<dbReference type="PRINTS" id="PR00420">
    <property type="entry name" value="RNGMNOXGNASE"/>
</dbReference>
<evidence type="ECO:0000313" key="7">
    <source>
        <dbReference type="EMBL" id="PSN71136.1"/>
    </source>
</evidence>
<feature type="domain" description="FAD-binding" evidence="6">
    <location>
        <begin position="7"/>
        <end position="173"/>
    </location>
</feature>
<evidence type="ECO:0000259" key="6">
    <source>
        <dbReference type="Pfam" id="PF01494"/>
    </source>
</evidence>
<dbReference type="PANTHER" id="PTHR47356">
    <property type="entry name" value="FAD-DEPENDENT MONOOXYGENASE ASQG-RELATED"/>
    <property type="match status" value="1"/>
</dbReference>
<name>A0A2T2P0U5_CORCC</name>
<organism evidence="7 8">
    <name type="scientific">Corynespora cassiicola Philippines</name>
    <dbReference type="NCBI Taxonomy" id="1448308"/>
    <lineage>
        <taxon>Eukaryota</taxon>
        <taxon>Fungi</taxon>
        <taxon>Dikarya</taxon>
        <taxon>Ascomycota</taxon>
        <taxon>Pezizomycotina</taxon>
        <taxon>Dothideomycetes</taxon>
        <taxon>Pleosporomycetidae</taxon>
        <taxon>Pleosporales</taxon>
        <taxon>Corynesporascaceae</taxon>
        <taxon>Corynespora</taxon>
    </lineage>
</organism>
<keyword evidence="4" id="KW-0560">Oxidoreductase</keyword>
<dbReference type="Proteomes" id="UP000240883">
    <property type="component" value="Unassembled WGS sequence"/>
</dbReference>
<evidence type="ECO:0000256" key="3">
    <source>
        <dbReference type="ARBA" id="ARBA00022827"/>
    </source>
</evidence>
<protein>
    <submittedName>
        <fullName evidence="7">FAD/NAD(P)-binding domain-containing protein</fullName>
    </submittedName>
</protein>
<feature type="transmembrane region" description="Helical" evidence="5">
    <location>
        <begin position="508"/>
        <end position="525"/>
    </location>
</feature>